<comment type="caution">
    <text evidence="1">The sequence shown here is derived from an EMBL/GenBank/DDBJ whole genome shotgun (WGS) entry which is preliminary data.</text>
</comment>
<dbReference type="Proteomes" id="UP000824002">
    <property type="component" value="Unassembled WGS sequence"/>
</dbReference>
<dbReference type="AlphaFoldDB" id="A0A9D1FQC0"/>
<proteinExistence type="predicted"/>
<dbReference type="InterPro" id="IPR003607">
    <property type="entry name" value="HD/PDEase_dom"/>
</dbReference>
<dbReference type="Gene3D" id="1.10.3210.10">
    <property type="entry name" value="Hypothetical protein af1432"/>
    <property type="match status" value="1"/>
</dbReference>
<evidence type="ECO:0000313" key="1">
    <source>
        <dbReference type="EMBL" id="HIS77460.1"/>
    </source>
</evidence>
<name>A0A9D1FQC0_9FIRM</name>
<gene>
    <name evidence="1" type="ORF">IAB51_11740</name>
</gene>
<protein>
    <submittedName>
        <fullName evidence="1">Hydrolase</fullName>
    </submittedName>
</protein>
<sequence>MSCKEDFCNIFQQTVTRKGADKLLAWLEQGDFFTAPASTRYHLAEDGGLCLHSLHVYDRLDKLVKSECVEVSQESVAICGLLHDLCKTGFYKKEMRNVKVNGVWQEKPYFSIEDQFPYGHGEKSVFLIERFLRLTTEEAMAIRWHMGGYDDAVRGGSYAINGAYNQFPLAVCLHIADIQATYFDERK</sequence>
<dbReference type="EMBL" id="DVJP01000077">
    <property type="protein sequence ID" value="HIS77460.1"/>
    <property type="molecule type" value="Genomic_DNA"/>
</dbReference>
<dbReference type="GO" id="GO:0016787">
    <property type="term" value="F:hydrolase activity"/>
    <property type="evidence" value="ECO:0007669"/>
    <property type="project" value="UniProtKB-KW"/>
</dbReference>
<keyword evidence="1" id="KW-0378">Hydrolase</keyword>
<accession>A0A9D1FQC0</accession>
<dbReference type="CDD" id="cd00077">
    <property type="entry name" value="HDc"/>
    <property type="match status" value="1"/>
</dbReference>
<evidence type="ECO:0000313" key="2">
    <source>
        <dbReference type="Proteomes" id="UP000824002"/>
    </source>
</evidence>
<reference evidence="1" key="1">
    <citation type="submission" date="2020-10" db="EMBL/GenBank/DDBJ databases">
        <authorList>
            <person name="Gilroy R."/>
        </authorList>
    </citation>
    <scope>NUCLEOTIDE SEQUENCE</scope>
    <source>
        <strain evidence="1">CHK199-13235</strain>
    </source>
</reference>
<reference evidence="1" key="2">
    <citation type="journal article" date="2021" name="PeerJ">
        <title>Extensive microbial diversity within the chicken gut microbiome revealed by metagenomics and culture.</title>
        <authorList>
            <person name="Gilroy R."/>
            <person name="Ravi A."/>
            <person name="Getino M."/>
            <person name="Pursley I."/>
            <person name="Horton D.L."/>
            <person name="Alikhan N.F."/>
            <person name="Baker D."/>
            <person name="Gharbi K."/>
            <person name="Hall N."/>
            <person name="Watson M."/>
            <person name="Adriaenssens E.M."/>
            <person name="Foster-Nyarko E."/>
            <person name="Jarju S."/>
            <person name="Secka A."/>
            <person name="Antonio M."/>
            <person name="Oren A."/>
            <person name="Chaudhuri R.R."/>
            <person name="La Ragione R."/>
            <person name="Hildebrand F."/>
            <person name="Pallen M.J."/>
        </authorList>
    </citation>
    <scope>NUCLEOTIDE SEQUENCE</scope>
    <source>
        <strain evidence="1">CHK199-13235</strain>
    </source>
</reference>
<dbReference type="SUPFAM" id="SSF109604">
    <property type="entry name" value="HD-domain/PDEase-like"/>
    <property type="match status" value="1"/>
</dbReference>
<organism evidence="1 2">
    <name type="scientific">Candidatus Merdivicinus excrementipullorum</name>
    <dbReference type="NCBI Taxonomy" id="2840867"/>
    <lineage>
        <taxon>Bacteria</taxon>
        <taxon>Bacillati</taxon>
        <taxon>Bacillota</taxon>
        <taxon>Clostridia</taxon>
        <taxon>Eubacteriales</taxon>
        <taxon>Oscillospiraceae</taxon>
        <taxon>Oscillospiraceae incertae sedis</taxon>
        <taxon>Candidatus Merdivicinus</taxon>
    </lineage>
</organism>